<proteinExistence type="inferred from homology"/>
<dbReference type="PANTHER" id="PTHR18964">
    <property type="entry name" value="ROK (REPRESSOR, ORF, KINASE) FAMILY"/>
    <property type="match status" value="1"/>
</dbReference>
<gene>
    <name evidence="2" type="ORF">QF206_04680</name>
</gene>
<dbReference type="EMBL" id="JASATX010000001">
    <property type="protein sequence ID" value="MDI2098260.1"/>
    <property type="molecule type" value="Genomic_DNA"/>
</dbReference>
<reference evidence="2 3" key="1">
    <citation type="submission" date="2023-04" db="EMBL/GenBank/DDBJ databases">
        <title>Klugiella caeni sp. nov. isolated from the sludge of biochemical tank.</title>
        <authorList>
            <person name="Geng K."/>
        </authorList>
    </citation>
    <scope>NUCLEOTIDE SEQUENCE [LARGE SCALE GENOMIC DNA]</scope>
    <source>
        <strain evidence="2 3">YN-L-19</strain>
    </source>
</reference>
<evidence type="ECO:0000313" key="3">
    <source>
        <dbReference type="Proteomes" id="UP001321506"/>
    </source>
</evidence>
<name>A0AAW6T828_9MICO</name>
<organism evidence="2 3">
    <name type="scientific">Ruicaihuangia caeni</name>
    <dbReference type="NCBI Taxonomy" id="3042517"/>
    <lineage>
        <taxon>Bacteria</taxon>
        <taxon>Bacillati</taxon>
        <taxon>Actinomycetota</taxon>
        <taxon>Actinomycetes</taxon>
        <taxon>Micrococcales</taxon>
        <taxon>Microbacteriaceae</taxon>
        <taxon>Ruicaihuangia</taxon>
    </lineage>
</organism>
<keyword evidence="3" id="KW-1185">Reference proteome</keyword>
<dbReference type="Gene3D" id="3.30.420.40">
    <property type="match status" value="2"/>
</dbReference>
<dbReference type="PANTHER" id="PTHR18964:SF173">
    <property type="entry name" value="GLUCOKINASE"/>
    <property type="match status" value="1"/>
</dbReference>
<comment type="caution">
    <text evidence="2">The sequence shown here is derived from an EMBL/GenBank/DDBJ whole genome shotgun (WGS) entry which is preliminary data.</text>
</comment>
<dbReference type="AlphaFoldDB" id="A0AAW6T828"/>
<dbReference type="Proteomes" id="UP001321506">
    <property type="component" value="Unassembled WGS sequence"/>
</dbReference>
<dbReference type="SUPFAM" id="SSF53067">
    <property type="entry name" value="Actin-like ATPase domain"/>
    <property type="match status" value="1"/>
</dbReference>
<dbReference type="InterPro" id="IPR049874">
    <property type="entry name" value="ROK_cs"/>
</dbReference>
<evidence type="ECO:0000313" key="2">
    <source>
        <dbReference type="EMBL" id="MDI2098260.1"/>
    </source>
</evidence>
<dbReference type="InterPro" id="IPR000600">
    <property type="entry name" value="ROK"/>
</dbReference>
<protein>
    <submittedName>
        <fullName evidence="2">ROK family protein</fullName>
    </submittedName>
</protein>
<dbReference type="CDD" id="cd24061">
    <property type="entry name" value="ASKHA_NBD_ROK_SgGLK-like"/>
    <property type="match status" value="1"/>
</dbReference>
<comment type="similarity">
    <text evidence="1">Belongs to the ROK (NagC/XylR) family.</text>
</comment>
<dbReference type="InterPro" id="IPR043129">
    <property type="entry name" value="ATPase_NBD"/>
</dbReference>
<evidence type="ECO:0000256" key="1">
    <source>
        <dbReference type="ARBA" id="ARBA00006479"/>
    </source>
</evidence>
<sequence>MLTIGIDIGGTKIAGAVVASDGRIVEERRRATPADDVDAVLDAIAGVIEELAATHPARAVGVAAAGFLDAQRSRIVQAPNLAWRNEPLRERLEQRVSLPIVLENDANAAGWAEYRFGAGRDVAHMTMLTIGTGIGGAIVIDGKLFRGGFGGGAEPGHTLFQPGGLPCGCGAVGCFEQYGSGSALLRMADEAADAAGPGSALASARGSEPVLPASALIRLLEDRDPSALAVLERLGENIGRGCASLGAVLDPERFVIGGGVSVAGELLLEPIRRAYFAAAPAAEWRPRPDFRVAQFANDAGVIGAAELARAEAPPS</sequence>
<dbReference type="Pfam" id="PF00480">
    <property type="entry name" value="ROK"/>
    <property type="match status" value="1"/>
</dbReference>
<accession>A0AAW6T828</accession>
<dbReference type="RefSeq" id="WP_281488007.1">
    <property type="nucleotide sequence ID" value="NZ_JASATX010000001.1"/>
</dbReference>
<dbReference type="PROSITE" id="PS01125">
    <property type="entry name" value="ROK"/>
    <property type="match status" value="1"/>
</dbReference>